<keyword evidence="1" id="KW-0540">Nuclease</keyword>
<dbReference type="AlphaFoldDB" id="A0A4Y1QRC5"/>
<keyword evidence="7" id="KW-0695">RNA-directed DNA polymerase</keyword>
<organism evidence="11">
    <name type="scientific">Prunus dulcis</name>
    <name type="common">Almond</name>
    <name type="synonym">Amygdalus dulcis</name>
    <dbReference type="NCBI Taxonomy" id="3755"/>
    <lineage>
        <taxon>Eukaryota</taxon>
        <taxon>Viridiplantae</taxon>
        <taxon>Streptophyta</taxon>
        <taxon>Embryophyta</taxon>
        <taxon>Tracheophyta</taxon>
        <taxon>Spermatophyta</taxon>
        <taxon>Magnoliopsida</taxon>
        <taxon>eudicotyledons</taxon>
        <taxon>Gunneridae</taxon>
        <taxon>Pentapetalae</taxon>
        <taxon>rosids</taxon>
        <taxon>fabids</taxon>
        <taxon>Rosales</taxon>
        <taxon>Rosaceae</taxon>
        <taxon>Amygdaloideae</taxon>
        <taxon>Amygdaleae</taxon>
        <taxon>Prunus</taxon>
    </lineage>
</organism>
<dbReference type="PANTHER" id="PTHR42648:SF11">
    <property type="entry name" value="TRANSPOSON TY4-P GAG-POL POLYPROTEIN"/>
    <property type="match status" value="1"/>
</dbReference>
<keyword evidence="5" id="KW-0460">Magnesium</keyword>
<keyword evidence="2" id="KW-0479">Metal-binding</keyword>
<dbReference type="PROSITE" id="PS50994">
    <property type="entry name" value="INTEGRASE"/>
    <property type="match status" value="1"/>
</dbReference>
<dbReference type="GO" id="GO:0046872">
    <property type="term" value="F:metal ion binding"/>
    <property type="evidence" value="ECO:0007669"/>
    <property type="project" value="UniProtKB-KW"/>
</dbReference>
<dbReference type="Gene3D" id="3.30.420.10">
    <property type="entry name" value="Ribonuclease H-like superfamily/Ribonuclease H"/>
    <property type="match status" value="1"/>
</dbReference>
<evidence type="ECO:0000256" key="8">
    <source>
        <dbReference type="ARBA" id="ARBA00022932"/>
    </source>
</evidence>
<accession>A0A4Y1QRC5</accession>
<dbReference type="SUPFAM" id="SSF53098">
    <property type="entry name" value="Ribonuclease H-like"/>
    <property type="match status" value="1"/>
</dbReference>
<evidence type="ECO:0000256" key="4">
    <source>
        <dbReference type="ARBA" id="ARBA00022801"/>
    </source>
</evidence>
<dbReference type="EMBL" id="AP019297">
    <property type="protein sequence ID" value="BBG94390.1"/>
    <property type="molecule type" value="Genomic_DNA"/>
</dbReference>
<evidence type="ECO:0000313" key="11">
    <source>
        <dbReference type="EMBL" id="BBG94390.1"/>
    </source>
</evidence>
<sequence length="83" mass="9916">MRTPSLDNNKYFILFIDDWTRMTWEKNIYTSKEFNKFCEDEGVEHQLTIGYAPKQKGVLEIKNRTVMEMARSMIFEKGLPNTF</sequence>
<dbReference type="GO" id="GO:0016787">
    <property type="term" value="F:hydrolase activity"/>
    <property type="evidence" value="ECO:0007669"/>
    <property type="project" value="UniProtKB-KW"/>
</dbReference>
<dbReference type="GO" id="GO:0006310">
    <property type="term" value="P:DNA recombination"/>
    <property type="evidence" value="ECO:0007669"/>
    <property type="project" value="UniProtKB-KW"/>
</dbReference>
<evidence type="ECO:0000256" key="2">
    <source>
        <dbReference type="ARBA" id="ARBA00022723"/>
    </source>
</evidence>
<evidence type="ECO:0000256" key="9">
    <source>
        <dbReference type="ARBA" id="ARBA00023172"/>
    </source>
</evidence>
<proteinExistence type="predicted"/>
<dbReference type="GO" id="GO:0015074">
    <property type="term" value="P:DNA integration"/>
    <property type="evidence" value="ECO:0007669"/>
    <property type="project" value="UniProtKB-KW"/>
</dbReference>
<dbReference type="InterPro" id="IPR012337">
    <property type="entry name" value="RNaseH-like_sf"/>
</dbReference>
<reference evidence="11" key="1">
    <citation type="journal article" date="2019" name="Science">
        <title>Mutation of a bHLH transcription factor allowed almond domestication.</title>
        <authorList>
            <person name="Sanchez-Perez R."/>
            <person name="Pavan S."/>
            <person name="Mazzeo R."/>
            <person name="Moldovan C."/>
            <person name="Aiese Cigliano R."/>
            <person name="Del Cueto J."/>
            <person name="Ricciardi F."/>
            <person name="Lotti C."/>
            <person name="Ricciardi L."/>
            <person name="Dicenta F."/>
            <person name="Lopez-Marques R.L."/>
            <person name="Lindberg Moller B."/>
        </authorList>
    </citation>
    <scope>NUCLEOTIDE SEQUENCE</scope>
</reference>
<keyword evidence="3" id="KW-0255">Endonuclease</keyword>
<evidence type="ECO:0000256" key="1">
    <source>
        <dbReference type="ARBA" id="ARBA00022722"/>
    </source>
</evidence>
<dbReference type="PANTHER" id="PTHR42648">
    <property type="entry name" value="TRANSPOSASE, PUTATIVE-RELATED"/>
    <property type="match status" value="1"/>
</dbReference>
<protein>
    <submittedName>
        <fullName evidence="11">Transposable element protein</fullName>
    </submittedName>
</protein>
<evidence type="ECO:0000259" key="10">
    <source>
        <dbReference type="PROSITE" id="PS50994"/>
    </source>
</evidence>
<keyword evidence="8" id="KW-0239">DNA-directed DNA polymerase</keyword>
<feature type="domain" description="Integrase catalytic" evidence="10">
    <location>
        <begin position="1"/>
        <end position="83"/>
    </location>
</feature>
<dbReference type="InterPro" id="IPR001584">
    <property type="entry name" value="Integrase_cat-core"/>
</dbReference>
<dbReference type="GO" id="GO:0004519">
    <property type="term" value="F:endonuclease activity"/>
    <property type="evidence" value="ECO:0007669"/>
    <property type="project" value="UniProtKB-KW"/>
</dbReference>
<keyword evidence="8" id="KW-0548">Nucleotidyltransferase</keyword>
<dbReference type="GO" id="GO:0003964">
    <property type="term" value="F:RNA-directed DNA polymerase activity"/>
    <property type="evidence" value="ECO:0007669"/>
    <property type="project" value="UniProtKB-KW"/>
</dbReference>
<keyword evidence="4" id="KW-0378">Hydrolase</keyword>
<name>A0A4Y1QRC5_PRUDU</name>
<dbReference type="InterPro" id="IPR039537">
    <property type="entry name" value="Retrotran_Ty1/copia-like"/>
</dbReference>
<dbReference type="InterPro" id="IPR036397">
    <property type="entry name" value="RNaseH_sf"/>
</dbReference>
<evidence type="ECO:0000256" key="6">
    <source>
        <dbReference type="ARBA" id="ARBA00022908"/>
    </source>
</evidence>
<keyword evidence="8" id="KW-0808">Transferase</keyword>
<dbReference type="GO" id="GO:0003676">
    <property type="term" value="F:nucleic acid binding"/>
    <property type="evidence" value="ECO:0007669"/>
    <property type="project" value="InterPro"/>
</dbReference>
<evidence type="ECO:0000256" key="3">
    <source>
        <dbReference type="ARBA" id="ARBA00022759"/>
    </source>
</evidence>
<evidence type="ECO:0000256" key="7">
    <source>
        <dbReference type="ARBA" id="ARBA00022918"/>
    </source>
</evidence>
<gene>
    <name evidence="11" type="ORF">Prudu_002661</name>
</gene>
<keyword evidence="9" id="KW-0233">DNA recombination</keyword>
<dbReference type="GO" id="GO:0003887">
    <property type="term" value="F:DNA-directed DNA polymerase activity"/>
    <property type="evidence" value="ECO:0007669"/>
    <property type="project" value="UniProtKB-KW"/>
</dbReference>
<keyword evidence="6" id="KW-0229">DNA integration</keyword>
<evidence type="ECO:0000256" key="5">
    <source>
        <dbReference type="ARBA" id="ARBA00022842"/>
    </source>
</evidence>